<organism evidence="2 3">
    <name type="scientific">Physocladia obscura</name>
    <dbReference type="NCBI Taxonomy" id="109957"/>
    <lineage>
        <taxon>Eukaryota</taxon>
        <taxon>Fungi</taxon>
        <taxon>Fungi incertae sedis</taxon>
        <taxon>Chytridiomycota</taxon>
        <taxon>Chytridiomycota incertae sedis</taxon>
        <taxon>Chytridiomycetes</taxon>
        <taxon>Chytridiales</taxon>
        <taxon>Chytriomycetaceae</taxon>
        <taxon>Physocladia</taxon>
    </lineage>
</organism>
<reference evidence="2" key="1">
    <citation type="submission" date="2020-05" db="EMBL/GenBank/DDBJ databases">
        <title>Phylogenomic resolution of chytrid fungi.</title>
        <authorList>
            <person name="Stajich J.E."/>
            <person name="Amses K."/>
            <person name="Simmons R."/>
            <person name="Seto K."/>
            <person name="Myers J."/>
            <person name="Bonds A."/>
            <person name="Quandt C.A."/>
            <person name="Barry K."/>
            <person name="Liu P."/>
            <person name="Grigoriev I."/>
            <person name="Longcore J.E."/>
            <person name="James T.Y."/>
        </authorList>
    </citation>
    <scope>NUCLEOTIDE SEQUENCE</scope>
    <source>
        <strain evidence="2">JEL0513</strain>
    </source>
</reference>
<dbReference type="EMBL" id="JADGJH010000364">
    <property type="protein sequence ID" value="KAJ3130698.1"/>
    <property type="molecule type" value="Genomic_DNA"/>
</dbReference>
<evidence type="ECO:0000256" key="1">
    <source>
        <dbReference type="SAM" id="MobiDB-lite"/>
    </source>
</evidence>
<evidence type="ECO:0000313" key="2">
    <source>
        <dbReference type="EMBL" id="KAJ3130698.1"/>
    </source>
</evidence>
<feature type="non-terminal residue" evidence="2">
    <location>
        <position position="145"/>
    </location>
</feature>
<gene>
    <name evidence="2" type="ORF">HK100_007687</name>
</gene>
<sequence>MDKRSIKKQRALALTQDVRVLWANQSRTQSGASHQNNNTQALTDDTQPAYLVPSSYSNTIHARRAILPGLSRDPDMDDYPFVPAQSRVIELEFDWSLDEDSGDDAVLDDLSDDELYEEYYSQTPVPETGMDEDVVPVVSVPATVD</sequence>
<feature type="region of interest" description="Disordered" evidence="1">
    <location>
        <begin position="26"/>
        <end position="50"/>
    </location>
</feature>
<accession>A0AAD5XEU3</accession>
<evidence type="ECO:0000313" key="3">
    <source>
        <dbReference type="Proteomes" id="UP001211907"/>
    </source>
</evidence>
<dbReference type="Proteomes" id="UP001211907">
    <property type="component" value="Unassembled WGS sequence"/>
</dbReference>
<keyword evidence="3" id="KW-1185">Reference proteome</keyword>
<proteinExistence type="predicted"/>
<name>A0AAD5XEU3_9FUNG</name>
<feature type="compositionally biased region" description="Polar residues" evidence="1">
    <location>
        <begin position="26"/>
        <end position="46"/>
    </location>
</feature>
<comment type="caution">
    <text evidence="2">The sequence shown here is derived from an EMBL/GenBank/DDBJ whole genome shotgun (WGS) entry which is preliminary data.</text>
</comment>
<protein>
    <submittedName>
        <fullName evidence="2">Uncharacterized protein</fullName>
    </submittedName>
</protein>
<dbReference type="AlphaFoldDB" id="A0AAD5XEU3"/>